<evidence type="ECO:0000313" key="6">
    <source>
        <dbReference type="EMBL" id="TKC89785.1"/>
    </source>
</evidence>
<evidence type="ECO:0000256" key="1">
    <source>
        <dbReference type="ARBA" id="ARBA00022898"/>
    </source>
</evidence>
<dbReference type="AlphaFoldDB" id="A0A4U1I914"/>
<dbReference type="Gene3D" id="3.90.1150.10">
    <property type="entry name" value="Aspartate Aminotransferase, domain 1"/>
    <property type="match status" value="1"/>
</dbReference>
<sequence length="396" mass="43386">MQKSSAADLALFGAKPLFSVPKSTSNLVRPDFDRFLEYSRDAYGQAGTAPGAVTMQLEARLAKFHQTAHCVSFCSGFWALATTMTALARPGKREVVMPSLTYRRMADVVAWTGLLPRFCEVDPKTLAISAATTSACIGDDTALLLGVHPIVNCCDVEGLVELATRHRIPLMFDSVESVYEECAAGRVGGFGNAECFSLHASKLLNGFEGGYVTTNDAELAAELATLRDGSTVQPGSLDARLADVHAAMALANLDELDVQVLRNRERYERYRTTLPSVPGVRLIEFDESHRTSYKNIVVELLDDWPLPRSLTIEILNAENVLARAYYSPPLHAKPMAYPHVPAELPQTDRLAQRCALLPCGEFVTMDDIDEVIMLLSFVEAHAGEIHARAETREVAR</sequence>
<dbReference type="GO" id="GO:0008483">
    <property type="term" value="F:transaminase activity"/>
    <property type="evidence" value="ECO:0007669"/>
    <property type="project" value="UniProtKB-KW"/>
</dbReference>
<dbReference type="GO" id="GO:0030170">
    <property type="term" value="F:pyridoxal phosphate binding"/>
    <property type="evidence" value="ECO:0007669"/>
    <property type="project" value="TreeGrafter"/>
</dbReference>
<evidence type="ECO:0000256" key="3">
    <source>
        <dbReference type="PIRSR" id="PIRSR000390-1"/>
    </source>
</evidence>
<dbReference type="Pfam" id="PF01041">
    <property type="entry name" value="DegT_DnrJ_EryC1"/>
    <property type="match status" value="1"/>
</dbReference>
<comment type="caution">
    <text evidence="6">The sequence shown here is derived from an EMBL/GenBank/DDBJ whole genome shotgun (WGS) entry which is preliminary data.</text>
</comment>
<gene>
    <name evidence="6" type="ORF">FAZ69_09635</name>
</gene>
<keyword evidence="6" id="KW-0808">Transferase</keyword>
<keyword evidence="6" id="KW-0032">Aminotransferase</keyword>
<dbReference type="PIRSF" id="PIRSF000390">
    <property type="entry name" value="PLP_StrS"/>
    <property type="match status" value="1"/>
</dbReference>
<dbReference type="OrthoDB" id="9804264at2"/>
<dbReference type="GO" id="GO:0000271">
    <property type="term" value="P:polysaccharide biosynthetic process"/>
    <property type="evidence" value="ECO:0007669"/>
    <property type="project" value="TreeGrafter"/>
</dbReference>
<name>A0A4U1I914_9BURK</name>
<feature type="modified residue" description="N6-(pyridoxal phosphate)lysine" evidence="4">
    <location>
        <position position="202"/>
    </location>
</feature>
<keyword evidence="1 4" id="KW-0663">Pyridoxal phosphate</keyword>
<dbReference type="PANTHER" id="PTHR30244">
    <property type="entry name" value="TRANSAMINASE"/>
    <property type="match status" value="1"/>
</dbReference>
<dbReference type="InterPro" id="IPR000653">
    <property type="entry name" value="DegT/StrS_aminotransferase"/>
</dbReference>
<dbReference type="Proteomes" id="UP000305539">
    <property type="component" value="Unassembled WGS sequence"/>
</dbReference>
<accession>A0A4U1I914</accession>
<dbReference type="Gene3D" id="3.40.640.10">
    <property type="entry name" value="Type I PLP-dependent aspartate aminotransferase-like (Major domain)"/>
    <property type="match status" value="1"/>
</dbReference>
<proteinExistence type="inferred from homology"/>
<dbReference type="SUPFAM" id="SSF53383">
    <property type="entry name" value="PLP-dependent transferases"/>
    <property type="match status" value="1"/>
</dbReference>
<evidence type="ECO:0000313" key="7">
    <source>
        <dbReference type="Proteomes" id="UP000305539"/>
    </source>
</evidence>
<reference evidence="6 7" key="1">
    <citation type="submission" date="2019-04" db="EMBL/GenBank/DDBJ databases">
        <title>Trinickia sp. 7GSK02, isolated from subtropical forest soil.</title>
        <authorList>
            <person name="Gao Z.-H."/>
            <person name="Qiu L.-H."/>
        </authorList>
    </citation>
    <scope>NUCLEOTIDE SEQUENCE [LARGE SCALE GENOMIC DNA]</scope>
    <source>
        <strain evidence="6 7">7GSK02</strain>
    </source>
</reference>
<evidence type="ECO:0000256" key="2">
    <source>
        <dbReference type="ARBA" id="ARBA00037999"/>
    </source>
</evidence>
<organism evidence="6 7">
    <name type="scientific">Trinickia terrae</name>
    <dbReference type="NCBI Taxonomy" id="2571161"/>
    <lineage>
        <taxon>Bacteria</taxon>
        <taxon>Pseudomonadati</taxon>
        <taxon>Pseudomonadota</taxon>
        <taxon>Betaproteobacteria</taxon>
        <taxon>Burkholderiales</taxon>
        <taxon>Burkholderiaceae</taxon>
        <taxon>Trinickia</taxon>
    </lineage>
</organism>
<protein>
    <submittedName>
        <fullName evidence="6">Aminotransferase class I/II-fold pyridoxal phosphate-dependent enzyme</fullName>
    </submittedName>
</protein>
<evidence type="ECO:0000256" key="5">
    <source>
        <dbReference type="RuleBase" id="RU004508"/>
    </source>
</evidence>
<comment type="similarity">
    <text evidence="2 5">Belongs to the DegT/DnrJ/EryC1 family.</text>
</comment>
<keyword evidence="7" id="KW-1185">Reference proteome</keyword>
<feature type="active site" description="Proton acceptor" evidence="3">
    <location>
        <position position="202"/>
    </location>
</feature>
<dbReference type="InterPro" id="IPR015421">
    <property type="entry name" value="PyrdxlP-dep_Trfase_major"/>
</dbReference>
<dbReference type="EMBL" id="SWJE01000005">
    <property type="protein sequence ID" value="TKC89785.1"/>
    <property type="molecule type" value="Genomic_DNA"/>
</dbReference>
<dbReference type="InterPro" id="IPR015422">
    <property type="entry name" value="PyrdxlP-dep_Trfase_small"/>
</dbReference>
<evidence type="ECO:0000256" key="4">
    <source>
        <dbReference type="PIRSR" id="PIRSR000390-2"/>
    </source>
</evidence>
<dbReference type="InterPro" id="IPR015424">
    <property type="entry name" value="PyrdxlP-dep_Trfase"/>
</dbReference>
<dbReference type="PANTHER" id="PTHR30244:SF9">
    <property type="entry name" value="PROTEIN RV3402C"/>
    <property type="match status" value="1"/>
</dbReference>